<comment type="cofactor">
    <cofactor evidence="1 7">
        <name>Zn(2+)</name>
        <dbReference type="ChEBI" id="CHEBI:29105"/>
    </cofactor>
</comment>
<dbReference type="Pfam" id="PF00107">
    <property type="entry name" value="ADH_zinc_N"/>
    <property type="match status" value="1"/>
</dbReference>
<dbReference type="Pfam" id="PF08240">
    <property type="entry name" value="ADH_N"/>
    <property type="match status" value="1"/>
</dbReference>
<evidence type="ECO:0000313" key="10">
    <source>
        <dbReference type="Proteomes" id="UP000785200"/>
    </source>
</evidence>
<organism evidence="9 10">
    <name type="scientific">Hyphodiscus hymeniophilus</name>
    <dbReference type="NCBI Taxonomy" id="353542"/>
    <lineage>
        <taxon>Eukaryota</taxon>
        <taxon>Fungi</taxon>
        <taxon>Dikarya</taxon>
        <taxon>Ascomycota</taxon>
        <taxon>Pezizomycotina</taxon>
        <taxon>Leotiomycetes</taxon>
        <taxon>Helotiales</taxon>
        <taxon>Hyphodiscaceae</taxon>
        <taxon>Hyphodiscus</taxon>
    </lineage>
</organism>
<evidence type="ECO:0000256" key="4">
    <source>
        <dbReference type="ARBA" id="ARBA00022833"/>
    </source>
</evidence>
<dbReference type="InterPro" id="IPR013149">
    <property type="entry name" value="ADH-like_C"/>
</dbReference>
<keyword evidence="6" id="KW-0520">NAD</keyword>
<dbReference type="GO" id="GO:0005737">
    <property type="term" value="C:cytoplasm"/>
    <property type="evidence" value="ECO:0007669"/>
    <property type="project" value="TreeGrafter"/>
</dbReference>
<keyword evidence="3 7" id="KW-0479">Metal-binding</keyword>
<evidence type="ECO:0000256" key="3">
    <source>
        <dbReference type="ARBA" id="ARBA00022723"/>
    </source>
</evidence>
<name>A0A9P6VKY7_9HELO</name>
<dbReference type="PANTHER" id="PTHR42940">
    <property type="entry name" value="ALCOHOL DEHYDROGENASE 1-RELATED"/>
    <property type="match status" value="1"/>
</dbReference>
<dbReference type="SMART" id="SM00829">
    <property type="entry name" value="PKS_ER"/>
    <property type="match status" value="1"/>
</dbReference>
<comment type="similarity">
    <text evidence="2 7">Belongs to the zinc-containing alcohol dehydrogenase family.</text>
</comment>
<sequence>MSQTATKTAAEAQSKYVIPKQCKAGVVVNEGPDFHVEVRDVDVPVPGPEEVLIKLNATGLCMSDIHFMMNDWAVPKMSEFGTQCAGHEGAGVIVQLGERVKSLKVGQRAGFKPIVDVCHICDNCRGGKETYCTGAILTGLHADGRSLMLDEISEIGVREELTVTAGSYKEYIVSPERYTSLIPDGVSDYVAGPIMCSASTAYSSIKESNLRPGQWAVFPGGGGGVGIQGVQLAVAMGLRVVVVDTGDERRQMCKKYRAEHFVDFKEVEDPAAEVVRLTNGGAHAVYVTAVQSYPKSLEYLGGRVGGQVMWYVISSSLAGNSLTIESIGLPPVGSFHIDVNPSALAFKNQSIKGTLVSGLADVDETLDFARRGLLQLEPTVVGMSKFNESCQKLRRGEVAGRIVVDFNKP</sequence>
<dbReference type="SUPFAM" id="SSF51735">
    <property type="entry name" value="NAD(P)-binding Rossmann-fold domains"/>
    <property type="match status" value="1"/>
</dbReference>
<dbReference type="PANTHER" id="PTHR42940:SF1">
    <property type="entry name" value="ENOYL REDUCTASE (ER) DOMAIN-CONTAINING PROTEIN"/>
    <property type="match status" value="1"/>
</dbReference>
<accession>A0A9P6VKY7</accession>
<gene>
    <name evidence="9" type="ORF">D0Z07_2934</name>
</gene>
<evidence type="ECO:0000256" key="5">
    <source>
        <dbReference type="ARBA" id="ARBA00023002"/>
    </source>
</evidence>
<dbReference type="OrthoDB" id="1879366at2759"/>
<keyword evidence="5" id="KW-0560">Oxidoreductase</keyword>
<keyword evidence="10" id="KW-1185">Reference proteome</keyword>
<evidence type="ECO:0000256" key="6">
    <source>
        <dbReference type="ARBA" id="ARBA00023027"/>
    </source>
</evidence>
<dbReference type="InterPro" id="IPR011032">
    <property type="entry name" value="GroES-like_sf"/>
</dbReference>
<evidence type="ECO:0000259" key="8">
    <source>
        <dbReference type="SMART" id="SM00829"/>
    </source>
</evidence>
<dbReference type="GO" id="GO:0008270">
    <property type="term" value="F:zinc ion binding"/>
    <property type="evidence" value="ECO:0007669"/>
    <property type="project" value="InterPro"/>
</dbReference>
<dbReference type="InterPro" id="IPR013154">
    <property type="entry name" value="ADH-like_N"/>
</dbReference>
<dbReference type="InterPro" id="IPR002328">
    <property type="entry name" value="ADH_Zn_CS"/>
</dbReference>
<evidence type="ECO:0000256" key="2">
    <source>
        <dbReference type="ARBA" id="ARBA00008072"/>
    </source>
</evidence>
<dbReference type="SUPFAM" id="SSF50129">
    <property type="entry name" value="GroES-like"/>
    <property type="match status" value="1"/>
</dbReference>
<dbReference type="PROSITE" id="PS00059">
    <property type="entry name" value="ADH_ZINC"/>
    <property type="match status" value="1"/>
</dbReference>
<evidence type="ECO:0000256" key="1">
    <source>
        <dbReference type="ARBA" id="ARBA00001947"/>
    </source>
</evidence>
<dbReference type="InterPro" id="IPR020843">
    <property type="entry name" value="ER"/>
</dbReference>
<evidence type="ECO:0000256" key="7">
    <source>
        <dbReference type="RuleBase" id="RU361277"/>
    </source>
</evidence>
<dbReference type="Gene3D" id="3.90.180.10">
    <property type="entry name" value="Medium-chain alcohol dehydrogenases, catalytic domain"/>
    <property type="match status" value="1"/>
</dbReference>
<dbReference type="GO" id="GO:0004022">
    <property type="term" value="F:alcohol dehydrogenase (NAD+) activity"/>
    <property type="evidence" value="ECO:0007669"/>
    <property type="project" value="TreeGrafter"/>
</dbReference>
<dbReference type="FunFam" id="3.40.50.720:FF:000039">
    <property type="entry name" value="Alcohol dehydrogenase AdhP"/>
    <property type="match status" value="1"/>
</dbReference>
<dbReference type="InterPro" id="IPR036291">
    <property type="entry name" value="NAD(P)-bd_dom_sf"/>
</dbReference>
<comment type="caution">
    <text evidence="9">The sequence shown here is derived from an EMBL/GenBank/DDBJ whole genome shotgun (WGS) entry which is preliminary data.</text>
</comment>
<proteinExistence type="inferred from homology"/>
<feature type="domain" description="Enoyl reductase (ER)" evidence="8">
    <location>
        <begin position="31"/>
        <end position="404"/>
    </location>
</feature>
<dbReference type="EMBL" id="VNKQ01000006">
    <property type="protein sequence ID" value="KAG0650141.1"/>
    <property type="molecule type" value="Genomic_DNA"/>
</dbReference>
<dbReference type="Gene3D" id="3.40.50.720">
    <property type="entry name" value="NAD(P)-binding Rossmann-like Domain"/>
    <property type="match status" value="1"/>
</dbReference>
<keyword evidence="4 7" id="KW-0862">Zinc</keyword>
<dbReference type="CDD" id="cd08297">
    <property type="entry name" value="CAD3"/>
    <property type="match status" value="1"/>
</dbReference>
<evidence type="ECO:0000313" key="9">
    <source>
        <dbReference type="EMBL" id="KAG0650141.1"/>
    </source>
</evidence>
<dbReference type="AlphaFoldDB" id="A0A9P6VKY7"/>
<reference evidence="9" key="1">
    <citation type="submission" date="2019-07" db="EMBL/GenBank/DDBJ databases">
        <title>Hyphodiscus hymeniophilus genome sequencing and assembly.</title>
        <authorList>
            <person name="Kramer G."/>
            <person name="Nodwell J."/>
        </authorList>
    </citation>
    <scope>NUCLEOTIDE SEQUENCE</scope>
    <source>
        <strain evidence="9">ATCC 34498</strain>
    </source>
</reference>
<dbReference type="Proteomes" id="UP000785200">
    <property type="component" value="Unassembled WGS sequence"/>
</dbReference>
<protein>
    <submittedName>
        <fullName evidence="9">Alcohol dehydrogenase II</fullName>
    </submittedName>
</protein>